<dbReference type="EMBL" id="CP058561">
    <property type="protein sequence ID" value="QUH28925.1"/>
    <property type="molecule type" value="Genomic_DNA"/>
</dbReference>
<dbReference type="GO" id="GO:0005840">
    <property type="term" value="C:ribosome"/>
    <property type="evidence" value="ECO:0007669"/>
    <property type="project" value="UniProtKB-KW"/>
</dbReference>
<keyword evidence="4" id="KW-1185">Reference proteome</keyword>
<protein>
    <submittedName>
        <fullName evidence="3">RNA-binding protein</fullName>
    </submittedName>
</protein>
<evidence type="ECO:0000313" key="3">
    <source>
        <dbReference type="EMBL" id="QUH28925.1"/>
    </source>
</evidence>
<dbReference type="Proteomes" id="UP000677305">
    <property type="component" value="Chromosome"/>
</dbReference>
<proteinExistence type="predicted"/>
<name>A0A8J8MA49_9FIRM</name>
<dbReference type="Gene3D" id="2.30.30.30">
    <property type="match status" value="1"/>
</dbReference>
<dbReference type="GO" id="GO:1990904">
    <property type="term" value="C:ribonucleoprotein complex"/>
    <property type="evidence" value="ECO:0007669"/>
    <property type="project" value="UniProtKB-KW"/>
</dbReference>
<evidence type="ECO:0000256" key="2">
    <source>
        <dbReference type="ARBA" id="ARBA00023274"/>
    </source>
</evidence>
<evidence type="ECO:0000256" key="1">
    <source>
        <dbReference type="ARBA" id="ARBA00022980"/>
    </source>
</evidence>
<dbReference type="InterPro" id="IPR008991">
    <property type="entry name" value="Translation_prot_SH3-like_sf"/>
</dbReference>
<gene>
    <name evidence="3" type="ORF">HYG85_08330</name>
</gene>
<dbReference type="RefSeq" id="WP_212693104.1">
    <property type="nucleotide sequence ID" value="NZ_CAJXUH010000002.1"/>
</dbReference>
<keyword evidence="2" id="KW-0687">Ribonucleoprotein</keyword>
<accession>A0A8J8MA49</accession>
<dbReference type="KEGG" id="vgu:HYG85_08330"/>
<dbReference type="InterPro" id="IPR041985">
    <property type="entry name" value="Ribosomal_eL14_KOW"/>
</dbReference>
<dbReference type="AlphaFoldDB" id="A0A8J8MA49"/>
<evidence type="ECO:0000313" key="4">
    <source>
        <dbReference type="Proteomes" id="UP000677305"/>
    </source>
</evidence>
<sequence length="91" mass="10683">MNELQYGQVVKSKAGRDKDKIFVIINIEGEYAYLADGNLRRIEKPKQKKLKHIQPTNHVIHEIKEKLIRDKKVTNVEVRRNLAVYKVNDQS</sequence>
<dbReference type="InterPro" id="IPR014722">
    <property type="entry name" value="Rib_uL2_dom2"/>
</dbReference>
<dbReference type="SUPFAM" id="SSF50104">
    <property type="entry name" value="Translation proteins SH3-like domain"/>
    <property type="match status" value="1"/>
</dbReference>
<reference evidence="3 4" key="1">
    <citation type="submission" date="2020-07" db="EMBL/GenBank/DDBJ databases">
        <title>Vallitalea guaymasensis genome.</title>
        <authorList>
            <person name="Postec A."/>
        </authorList>
    </citation>
    <scope>NUCLEOTIDE SEQUENCE [LARGE SCALE GENOMIC DNA]</scope>
    <source>
        <strain evidence="3 4">Ra1766G1</strain>
    </source>
</reference>
<keyword evidence="1" id="KW-0689">Ribosomal protein</keyword>
<organism evidence="3 4">
    <name type="scientific">Vallitalea guaymasensis</name>
    <dbReference type="NCBI Taxonomy" id="1185412"/>
    <lineage>
        <taxon>Bacteria</taxon>
        <taxon>Bacillati</taxon>
        <taxon>Bacillota</taxon>
        <taxon>Clostridia</taxon>
        <taxon>Lachnospirales</taxon>
        <taxon>Vallitaleaceae</taxon>
        <taxon>Vallitalea</taxon>
    </lineage>
</organism>
<dbReference type="CDD" id="cd06088">
    <property type="entry name" value="KOW_RPL14"/>
    <property type="match status" value="1"/>
</dbReference>